<dbReference type="GO" id="GO:0003676">
    <property type="term" value="F:nucleic acid binding"/>
    <property type="evidence" value="ECO:0007669"/>
    <property type="project" value="InterPro"/>
</dbReference>
<feature type="domain" description="Integrase core" evidence="1">
    <location>
        <begin position="94"/>
        <end position="267"/>
    </location>
</feature>
<protein>
    <recommendedName>
        <fullName evidence="1">Integrase core domain-containing protein</fullName>
    </recommendedName>
</protein>
<dbReference type="InterPro" id="IPR036397">
    <property type="entry name" value="RNaseH_sf"/>
</dbReference>
<dbReference type="Proteomes" id="UP001497482">
    <property type="component" value="Chromosome 8"/>
</dbReference>
<dbReference type="AlphaFoldDB" id="A0AAV2MKH1"/>
<evidence type="ECO:0000313" key="2">
    <source>
        <dbReference type="EMBL" id="CAL1613893.1"/>
    </source>
</evidence>
<reference evidence="2 3" key="1">
    <citation type="submission" date="2024-04" db="EMBL/GenBank/DDBJ databases">
        <authorList>
            <person name="Waldvogel A.-M."/>
            <person name="Schoenle A."/>
        </authorList>
    </citation>
    <scope>NUCLEOTIDE SEQUENCE [LARGE SCALE GENOMIC DNA]</scope>
</reference>
<keyword evidence="3" id="KW-1185">Reference proteome</keyword>
<dbReference type="PANTHER" id="PTHR46791">
    <property type="entry name" value="EXPRESSED PROTEIN"/>
    <property type="match status" value="1"/>
</dbReference>
<name>A0AAV2MKH1_KNICA</name>
<evidence type="ECO:0000259" key="1">
    <source>
        <dbReference type="Pfam" id="PF24764"/>
    </source>
</evidence>
<sequence>MSIRRFCSNHAISRRGNVSDAKLEDSIASAIQQTGSTYGRKMMTGYLLADGVLASERRVGKILKTMNRPYNEMRRRGARNLNPVPYHADYMGHKVHIDQNEKLIMFGVTHVLAIDGYSSKVVAHATMPIKNTLTIYEDVYRSAVLEYGMWDQVRVDHGREFYLSLYMQGLLSKHRHNIQREPYLQTPSTKNHMIERMLVEINNRVNFPLKGALVQLQDQEVINLEDNITRYCTSNLTGQLCKIGITRAVNAWNAHRIPGKGTPNRLAAGGCPKKIGLELLPHASQAADMYEQDVGSSLTRVSCFGADPFSSEEDKDALLCLMNITQQCA</sequence>
<organism evidence="2 3">
    <name type="scientific">Knipowitschia caucasica</name>
    <name type="common">Caucasian dwarf goby</name>
    <name type="synonym">Pomatoschistus caucasicus</name>
    <dbReference type="NCBI Taxonomy" id="637954"/>
    <lineage>
        <taxon>Eukaryota</taxon>
        <taxon>Metazoa</taxon>
        <taxon>Chordata</taxon>
        <taxon>Craniata</taxon>
        <taxon>Vertebrata</taxon>
        <taxon>Euteleostomi</taxon>
        <taxon>Actinopterygii</taxon>
        <taxon>Neopterygii</taxon>
        <taxon>Teleostei</taxon>
        <taxon>Neoteleostei</taxon>
        <taxon>Acanthomorphata</taxon>
        <taxon>Gobiaria</taxon>
        <taxon>Gobiiformes</taxon>
        <taxon>Gobioidei</taxon>
        <taxon>Gobiidae</taxon>
        <taxon>Gobiinae</taxon>
        <taxon>Knipowitschia</taxon>
    </lineage>
</organism>
<proteinExistence type="predicted"/>
<dbReference type="Gene3D" id="3.30.420.10">
    <property type="entry name" value="Ribonuclease H-like superfamily/Ribonuclease H"/>
    <property type="match status" value="1"/>
</dbReference>
<accession>A0AAV2MKH1</accession>
<dbReference type="InterPro" id="IPR058913">
    <property type="entry name" value="Integrase_dom_put"/>
</dbReference>
<dbReference type="EMBL" id="OZ035830">
    <property type="protein sequence ID" value="CAL1613893.1"/>
    <property type="molecule type" value="Genomic_DNA"/>
</dbReference>
<dbReference type="Pfam" id="PF24764">
    <property type="entry name" value="rva_4"/>
    <property type="match status" value="1"/>
</dbReference>
<evidence type="ECO:0000313" key="3">
    <source>
        <dbReference type="Proteomes" id="UP001497482"/>
    </source>
</evidence>
<gene>
    <name evidence="2" type="ORF">KC01_LOCUS40022</name>
</gene>
<dbReference type="PANTHER" id="PTHR46791:SF5">
    <property type="entry name" value="CLR5 DOMAIN-CONTAINING PROTEIN-RELATED"/>
    <property type="match status" value="1"/>
</dbReference>